<proteinExistence type="predicted"/>
<reference evidence="1" key="1">
    <citation type="submission" date="2015-07" db="EMBL/GenBank/DDBJ databases">
        <title>MeaNS - Measles Nucleotide Surveillance Program.</title>
        <authorList>
            <person name="Tran T."/>
            <person name="Druce J."/>
        </authorList>
    </citation>
    <scope>NUCLEOTIDE SEQUENCE</scope>
    <source>
        <strain evidence="1">UCB-OBI-ISO-001</strain>
        <tissue evidence="1">Gonad</tissue>
    </source>
</reference>
<evidence type="ECO:0000313" key="1">
    <source>
        <dbReference type="EMBL" id="KOF99486.1"/>
    </source>
</evidence>
<feature type="non-terminal residue" evidence="1">
    <location>
        <position position="1"/>
    </location>
</feature>
<gene>
    <name evidence="1" type="ORF">OCBIM_22015886mg</name>
</gene>
<protein>
    <recommendedName>
        <fullName evidence="2">Reverse transcriptase domain-containing protein</fullName>
    </recommendedName>
</protein>
<dbReference type="AlphaFoldDB" id="A0A0L8IDF3"/>
<organism evidence="1">
    <name type="scientific">Octopus bimaculoides</name>
    <name type="common">California two-spotted octopus</name>
    <dbReference type="NCBI Taxonomy" id="37653"/>
    <lineage>
        <taxon>Eukaryota</taxon>
        <taxon>Metazoa</taxon>
        <taxon>Spiralia</taxon>
        <taxon>Lophotrochozoa</taxon>
        <taxon>Mollusca</taxon>
        <taxon>Cephalopoda</taxon>
        <taxon>Coleoidea</taxon>
        <taxon>Octopodiformes</taxon>
        <taxon>Octopoda</taxon>
        <taxon>Incirrata</taxon>
        <taxon>Octopodidae</taxon>
        <taxon>Octopus</taxon>
    </lineage>
</organism>
<name>A0A0L8IDF3_OCTBM</name>
<accession>A0A0L8IDF3</accession>
<dbReference type="EMBL" id="KQ415948">
    <property type="protein sequence ID" value="KOF99486.1"/>
    <property type="molecule type" value="Genomic_DNA"/>
</dbReference>
<evidence type="ECO:0008006" key="2">
    <source>
        <dbReference type="Google" id="ProtNLM"/>
    </source>
</evidence>
<sequence>SFDRVPQSLIWWAMQKLGIDKWLIKAVSKVRAGNEYSEEFWVEAITEEFKTGYPWELLYAYDLVLIAESLSELAEKFQVWKQGRWLCSICRKGVGRNSIRRIWCKLWTNKTCSNIKGRLTGKIVFEYGRYTGAINTEHVQKTRSC</sequence>